<sequence length="558" mass="65880">MSQEKRKWDQFTDPWEAEAMELASLSKPKISTTERYASIMKQQNDELLRSYASAQEQLSFFQAQLDEVNQGIQAEQQKQTKCEQMVHLINQIQQHQNDQHTMNMYQNVHAMDRICNHEEALLAKLETLKLHCDAQFDKDWDKFQNSTDERVEDDMKRLIQDNLILEQRECKAQVRSREQKAVQQELERLFGELKDQPLSYKVLMDYKKKYTAKSKRHEQLQLRFNPSQCQNIWATAQVQAPFRSIQRSLQEDEYEESWIKCTKLLHGLMRRRSVQQVVGYGHEIAFKLLLLYHQTWIDFVQELATLCDKTIPHAWDNGRGLIPKKIKKLLVQYYSDDSDACTDTCDQDIVDFLARFASEETARNKEWTKECNASLDAICQLDHVKIQIDELLFGKSLYRDRVHLKPKEYDQMQFVLDRDIEENQQAMDRVKSKVEESETKFNKQMSKAIHIGLSKSDKQSIRRYSQQRDLEAKLHRAKRALRIQQDDEHSQLENYIEQWRSYAQTLAMELLPAYQEKKQQMAYQDQYSGGEHDLGAMLLILGMNTSLLCYDPDQGCFT</sequence>
<evidence type="ECO:0000256" key="1">
    <source>
        <dbReference type="SAM" id="Coils"/>
    </source>
</evidence>
<name>A0A1X2GLW3_9FUNG</name>
<keyword evidence="1" id="KW-0175">Coiled coil</keyword>
<organism evidence="2 3">
    <name type="scientific">Hesseltinella vesiculosa</name>
    <dbReference type="NCBI Taxonomy" id="101127"/>
    <lineage>
        <taxon>Eukaryota</taxon>
        <taxon>Fungi</taxon>
        <taxon>Fungi incertae sedis</taxon>
        <taxon>Mucoromycota</taxon>
        <taxon>Mucoromycotina</taxon>
        <taxon>Mucoromycetes</taxon>
        <taxon>Mucorales</taxon>
        <taxon>Cunninghamellaceae</taxon>
        <taxon>Hesseltinella</taxon>
    </lineage>
</organism>
<gene>
    <name evidence="2" type="ORF">DM01DRAFT_1406509</name>
</gene>
<reference evidence="2 3" key="1">
    <citation type="submission" date="2016-07" db="EMBL/GenBank/DDBJ databases">
        <title>Pervasive Adenine N6-methylation of Active Genes in Fungi.</title>
        <authorList>
            <consortium name="DOE Joint Genome Institute"/>
            <person name="Mondo S.J."/>
            <person name="Dannebaum R.O."/>
            <person name="Kuo R.C."/>
            <person name="Labutti K."/>
            <person name="Haridas S."/>
            <person name="Kuo A."/>
            <person name="Salamov A."/>
            <person name="Ahrendt S.R."/>
            <person name="Lipzen A."/>
            <person name="Sullivan W."/>
            <person name="Andreopoulos W.B."/>
            <person name="Clum A."/>
            <person name="Lindquist E."/>
            <person name="Daum C."/>
            <person name="Ramamoorthy G.K."/>
            <person name="Gryganskyi A."/>
            <person name="Culley D."/>
            <person name="Magnuson J.K."/>
            <person name="James T.Y."/>
            <person name="O'Malley M.A."/>
            <person name="Stajich J.E."/>
            <person name="Spatafora J.W."/>
            <person name="Visel A."/>
            <person name="Grigoriev I.V."/>
        </authorList>
    </citation>
    <scope>NUCLEOTIDE SEQUENCE [LARGE SCALE GENOMIC DNA]</scope>
    <source>
        <strain evidence="2 3">NRRL 3301</strain>
    </source>
</reference>
<evidence type="ECO:0000313" key="3">
    <source>
        <dbReference type="Proteomes" id="UP000242146"/>
    </source>
</evidence>
<evidence type="ECO:0000313" key="2">
    <source>
        <dbReference type="EMBL" id="ORX56160.1"/>
    </source>
</evidence>
<dbReference type="EMBL" id="MCGT01000010">
    <property type="protein sequence ID" value="ORX56160.1"/>
    <property type="molecule type" value="Genomic_DNA"/>
</dbReference>
<dbReference type="Proteomes" id="UP000242146">
    <property type="component" value="Unassembled WGS sequence"/>
</dbReference>
<feature type="coiled-coil region" evidence="1">
    <location>
        <begin position="37"/>
        <end position="64"/>
    </location>
</feature>
<proteinExistence type="predicted"/>
<dbReference type="Gene3D" id="6.10.140.1020">
    <property type="match status" value="1"/>
</dbReference>
<keyword evidence="3" id="KW-1185">Reference proteome</keyword>
<protein>
    <submittedName>
        <fullName evidence="2">Uncharacterized protein</fullName>
    </submittedName>
</protein>
<dbReference type="AlphaFoldDB" id="A0A1X2GLW3"/>
<dbReference type="OrthoDB" id="2420495at2759"/>
<accession>A0A1X2GLW3</accession>
<comment type="caution">
    <text evidence="2">The sequence shown here is derived from an EMBL/GenBank/DDBJ whole genome shotgun (WGS) entry which is preliminary data.</text>
</comment>